<dbReference type="Pfam" id="PF00561">
    <property type="entry name" value="Abhydrolase_1"/>
    <property type="match status" value="1"/>
</dbReference>
<dbReference type="GO" id="GO:0016787">
    <property type="term" value="F:hydrolase activity"/>
    <property type="evidence" value="ECO:0007669"/>
    <property type="project" value="UniProtKB-KW"/>
</dbReference>
<dbReference type="InterPro" id="IPR050266">
    <property type="entry name" value="AB_hydrolase_sf"/>
</dbReference>
<organism evidence="3 4">
    <name type="scientific">Archangium minus</name>
    <dbReference type="NCBI Taxonomy" id="83450"/>
    <lineage>
        <taxon>Bacteria</taxon>
        <taxon>Pseudomonadati</taxon>
        <taxon>Myxococcota</taxon>
        <taxon>Myxococcia</taxon>
        <taxon>Myxococcales</taxon>
        <taxon>Cystobacterineae</taxon>
        <taxon>Archangiaceae</taxon>
        <taxon>Archangium</taxon>
    </lineage>
</organism>
<reference evidence="3 4" key="1">
    <citation type="submission" date="2019-08" db="EMBL/GenBank/DDBJ databases">
        <title>Archangium and Cystobacter genomes.</title>
        <authorList>
            <person name="Chen I.-C.K."/>
            <person name="Wielgoss S."/>
        </authorList>
    </citation>
    <scope>NUCLEOTIDE SEQUENCE [LARGE SCALE GENOMIC DNA]</scope>
    <source>
        <strain evidence="3 4">Cbm 6</strain>
    </source>
</reference>
<keyword evidence="4" id="KW-1185">Reference proteome</keyword>
<dbReference type="SUPFAM" id="SSF53474">
    <property type="entry name" value="alpha/beta-Hydrolases"/>
    <property type="match status" value="1"/>
</dbReference>
<dbReference type="PANTHER" id="PTHR43798:SF31">
    <property type="entry name" value="AB HYDROLASE SUPERFAMILY PROTEIN YCLE"/>
    <property type="match status" value="1"/>
</dbReference>
<name>A0ABY9WZV9_9BACT</name>
<evidence type="ECO:0000259" key="2">
    <source>
        <dbReference type="Pfam" id="PF00561"/>
    </source>
</evidence>
<dbReference type="InterPro" id="IPR000073">
    <property type="entry name" value="AB_hydrolase_1"/>
</dbReference>
<dbReference type="EMBL" id="CP043494">
    <property type="protein sequence ID" value="WNG48668.1"/>
    <property type="molecule type" value="Genomic_DNA"/>
</dbReference>
<evidence type="ECO:0000256" key="1">
    <source>
        <dbReference type="ARBA" id="ARBA00022801"/>
    </source>
</evidence>
<evidence type="ECO:0000313" key="4">
    <source>
        <dbReference type="Proteomes" id="UP001611383"/>
    </source>
</evidence>
<protein>
    <submittedName>
        <fullName evidence="3">Alpha/beta hydrolase</fullName>
    </submittedName>
</protein>
<gene>
    <name evidence="3" type="ORF">F0U60_34555</name>
</gene>
<proteinExistence type="predicted"/>
<accession>A0ABY9WZV9</accession>
<dbReference type="InterPro" id="IPR029058">
    <property type="entry name" value="AB_hydrolase_fold"/>
</dbReference>
<dbReference type="RefSeq" id="WP_395806318.1">
    <property type="nucleotide sequence ID" value="NZ_CP043494.1"/>
</dbReference>
<dbReference type="Proteomes" id="UP001611383">
    <property type="component" value="Chromosome"/>
</dbReference>
<dbReference type="Gene3D" id="3.40.50.1820">
    <property type="entry name" value="alpha/beta hydrolase"/>
    <property type="match status" value="1"/>
</dbReference>
<dbReference type="PANTHER" id="PTHR43798">
    <property type="entry name" value="MONOACYLGLYCEROL LIPASE"/>
    <property type="match status" value="1"/>
</dbReference>
<feature type="domain" description="AB hydrolase-1" evidence="2">
    <location>
        <begin position="26"/>
        <end position="165"/>
    </location>
</feature>
<keyword evidence="1 3" id="KW-0378">Hydrolase</keyword>
<evidence type="ECO:0000313" key="3">
    <source>
        <dbReference type="EMBL" id="WNG48668.1"/>
    </source>
</evidence>
<sequence>MSTSKRIIQGPAGRLAVTTAGEGGLPVLFVHGNSGNRTQWAAQQAHLAQRSVSFDLRGMGESDPDPAGRYGFRDFTEDVSAVADALGLAYFVLVGHSFGCTVVGEYAARHPGRVAGLVLGDPGGSLKDLPPEALDTLHESFQPEKYEAARLVWFEPMLLGAKPGTREAVLDSLRATPREVVTTATWSLLDYQPEEQLSRYPGPCLAISSETTLVQLGTKALHLRVPGMRVEVLPAVSHWLMMDAPETFNSVLDAFLAEVEARVDLEDSLPPGPTDASGALTQS</sequence>